<feature type="region of interest" description="Disordered" evidence="1">
    <location>
        <begin position="104"/>
        <end position="128"/>
    </location>
</feature>
<proteinExistence type="predicted"/>
<organism evidence="3 4">
    <name type="scientific">Hypsibius exemplaris</name>
    <name type="common">Freshwater tardigrade</name>
    <dbReference type="NCBI Taxonomy" id="2072580"/>
    <lineage>
        <taxon>Eukaryota</taxon>
        <taxon>Metazoa</taxon>
        <taxon>Ecdysozoa</taxon>
        <taxon>Tardigrada</taxon>
        <taxon>Eutardigrada</taxon>
        <taxon>Parachela</taxon>
        <taxon>Hypsibioidea</taxon>
        <taxon>Hypsibiidae</taxon>
        <taxon>Hypsibius</taxon>
    </lineage>
</organism>
<feature type="chain" id="PRO_5012958236" description="Corticotropin-releasing factor domain-containing protein" evidence="2">
    <location>
        <begin position="28"/>
        <end position="174"/>
    </location>
</feature>
<feature type="signal peptide" evidence="2">
    <location>
        <begin position="1"/>
        <end position="27"/>
    </location>
</feature>
<dbReference type="Proteomes" id="UP000192578">
    <property type="component" value="Unassembled WGS sequence"/>
</dbReference>
<sequence length="174" mass="19162">MSLHSVILTVTLTSLLLMTLHARGTWAVLFLGEGAGPFIGDPDDDPFSSGNGRDTTIPSLPIGPPSEYAIVQRPFPRNFFLKNNWDKNPAIELFRWHLARGSGTSNTPAVPDEQAKRSPAPSTATAEDTAGLQLSIMSPLDNLREKMLLSLANRRYQMRTRLEKNNAKYLAENG</sequence>
<keyword evidence="4" id="KW-1185">Reference proteome</keyword>
<reference evidence="4" key="1">
    <citation type="submission" date="2017-01" db="EMBL/GenBank/DDBJ databases">
        <title>Comparative genomics of anhydrobiosis in the tardigrade Hypsibius dujardini.</title>
        <authorList>
            <person name="Yoshida Y."/>
            <person name="Koutsovoulos G."/>
            <person name="Laetsch D."/>
            <person name="Stevens L."/>
            <person name="Kumar S."/>
            <person name="Horikawa D."/>
            <person name="Ishino K."/>
            <person name="Komine S."/>
            <person name="Tomita M."/>
            <person name="Blaxter M."/>
            <person name="Arakawa K."/>
        </authorList>
    </citation>
    <scope>NUCLEOTIDE SEQUENCE [LARGE SCALE GENOMIC DNA]</scope>
    <source>
        <strain evidence="4">Z151</strain>
    </source>
</reference>
<feature type="region of interest" description="Disordered" evidence="1">
    <location>
        <begin position="41"/>
        <end position="63"/>
    </location>
</feature>
<keyword evidence="2" id="KW-0732">Signal</keyword>
<evidence type="ECO:0000256" key="2">
    <source>
        <dbReference type="SAM" id="SignalP"/>
    </source>
</evidence>
<name>A0A1W0WLZ8_HYPEX</name>
<comment type="caution">
    <text evidence="3">The sequence shown here is derived from an EMBL/GenBank/DDBJ whole genome shotgun (WGS) entry which is preliminary data.</text>
</comment>
<dbReference type="EMBL" id="MTYJ01000077">
    <property type="protein sequence ID" value="OQV16224.1"/>
    <property type="molecule type" value="Genomic_DNA"/>
</dbReference>
<evidence type="ECO:0008006" key="5">
    <source>
        <dbReference type="Google" id="ProtNLM"/>
    </source>
</evidence>
<dbReference type="AlphaFoldDB" id="A0A1W0WLZ8"/>
<dbReference type="OrthoDB" id="6418774at2759"/>
<evidence type="ECO:0000256" key="1">
    <source>
        <dbReference type="SAM" id="MobiDB-lite"/>
    </source>
</evidence>
<evidence type="ECO:0000313" key="3">
    <source>
        <dbReference type="EMBL" id="OQV16224.1"/>
    </source>
</evidence>
<accession>A0A1W0WLZ8</accession>
<evidence type="ECO:0000313" key="4">
    <source>
        <dbReference type="Proteomes" id="UP000192578"/>
    </source>
</evidence>
<protein>
    <recommendedName>
        <fullName evidence="5">Corticotropin-releasing factor domain-containing protein</fullName>
    </recommendedName>
</protein>
<gene>
    <name evidence="3" type="ORF">BV898_09708</name>
</gene>